<comment type="subcellular location">
    <subcellularLocation>
        <location evidence="1">Cell envelope</location>
    </subcellularLocation>
</comment>
<keyword evidence="3" id="KW-0813">Transport</keyword>
<evidence type="ECO:0000259" key="7">
    <source>
        <dbReference type="PROSITE" id="PS50983"/>
    </source>
</evidence>
<dbReference type="PANTHER" id="PTHR30532:SF26">
    <property type="entry name" value="IRON(3+)-HYDROXAMATE-BINDING PROTEIN FHUD"/>
    <property type="match status" value="1"/>
</dbReference>
<evidence type="ECO:0000256" key="1">
    <source>
        <dbReference type="ARBA" id="ARBA00004196"/>
    </source>
</evidence>
<dbReference type="Gene3D" id="3.40.50.1980">
    <property type="entry name" value="Nitrogenase molybdenum iron protein domain"/>
    <property type="match status" value="2"/>
</dbReference>
<protein>
    <submittedName>
        <fullName evidence="8">Periplasmic binding protein</fullName>
    </submittedName>
</protein>
<dbReference type="AlphaFoldDB" id="E0ICV5"/>
<comment type="similarity">
    <text evidence="2">Belongs to the bacterial solute-binding protein 8 family.</text>
</comment>
<evidence type="ECO:0000313" key="8">
    <source>
        <dbReference type="EMBL" id="EFM09670.1"/>
    </source>
</evidence>
<dbReference type="PROSITE" id="PS50983">
    <property type="entry name" value="FE_B12_PBP"/>
    <property type="match status" value="1"/>
</dbReference>
<keyword evidence="4 6" id="KW-0732">Signal</keyword>
<organism evidence="8 9">
    <name type="scientific">Paenibacillus curdlanolyticus YK9</name>
    <dbReference type="NCBI Taxonomy" id="717606"/>
    <lineage>
        <taxon>Bacteria</taxon>
        <taxon>Bacillati</taxon>
        <taxon>Bacillota</taxon>
        <taxon>Bacilli</taxon>
        <taxon>Bacillales</taxon>
        <taxon>Paenibacillaceae</taxon>
        <taxon>Paenibacillus</taxon>
    </lineage>
</organism>
<dbReference type="PANTHER" id="PTHR30532">
    <property type="entry name" value="IRON III DICITRATE-BINDING PERIPLASMIC PROTEIN"/>
    <property type="match status" value="1"/>
</dbReference>
<keyword evidence="9" id="KW-1185">Reference proteome</keyword>
<name>E0ICV5_9BACL</name>
<evidence type="ECO:0000256" key="2">
    <source>
        <dbReference type="ARBA" id="ARBA00008814"/>
    </source>
</evidence>
<reference evidence="8 9" key="1">
    <citation type="submission" date="2010-07" db="EMBL/GenBank/DDBJ databases">
        <title>The draft genome of Paenibacillus curdlanolyticus YK9.</title>
        <authorList>
            <consortium name="US DOE Joint Genome Institute (JGI-PGF)"/>
            <person name="Lucas S."/>
            <person name="Copeland A."/>
            <person name="Lapidus A."/>
            <person name="Cheng J.-F."/>
            <person name="Bruce D."/>
            <person name="Goodwin L."/>
            <person name="Pitluck S."/>
            <person name="Land M.L."/>
            <person name="Hauser L."/>
            <person name="Chang Y.-J."/>
            <person name="Jeffries C."/>
            <person name="Anderson I.J."/>
            <person name="Johnson E."/>
            <person name="Loganathan U."/>
            <person name="Mulhopadhyay B."/>
            <person name="Kyrpides N."/>
            <person name="Woyke T.J."/>
        </authorList>
    </citation>
    <scope>NUCLEOTIDE SEQUENCE [LARGE SCALE GENOMIC DNA]</scope>
    <source>
        <strain evidence="8 9">YK9</strain>
    </source>
</reference>
<dbReference type="InterPro" id="IPR051313">
    <property type="entry name" value="Bact_iron-sidero_bind"/>
</dbReference>
<dbReference type="InterPro" id="IPR002491">
    <property type="entry name" value="ABC_transptr_periplasmic_BD"/>
</dbReference>
<feature type="chain" id="PRO_5039043076" evidence="6">
    <location>
        <begin position="20"/>
        <end position="330"/>
    </location>
</feature>
<proteinExistence type="inferred from homology"/>
<dbReference type="Pfam" id="PF01497">
    <property type="entry name" value="Peripla_BP_2"/>
    <property type="match status" value="1"/>
</dbReference>
<accession>E0ICV5</accession>
<evidence type="ECO:0000256" key="3">
    <source>
        <dbReference type="ARBA" id="ARBA00022448"/>
    </source>
</evidence>
<dbReference type="GO" id="GO:1901678">
    <property type="term" value="P:iron coordination entity transport"/>
    <property type="evidence" value="ECO:0007669"/>
    <property type="project" value="UniProtKB-ARBA"/>
</dbReference>
<dbReference type="EMBL" id="AEDD01000010">
    <property type="protein sequence ID" value="EFM09670.1"/>
    <property type="molecule type" value="Genomic_DNA"/>
</dbReference>
<dbReference type="GO" id="GO:0030288">
    <property type="term" value="C:outer membrane-bounded periplasmic space"/>
    <property type="evidence" value="ECO:0007669"/>
    <property type="project" value="TreeGrafter"/>
</dbReference>
<feature type="compositionally biased region" description="Polar residues" evidence="5">
    <location>
        <begin position="38"/>
        <end position="52"/>
    </location>
</feature>
<feature type="compositionally biased region" description="Basic and acidic residues" evidence="5">
    <location>
        <begin position="27"/>
        <end position="37"/>
    </location>
</feature>
<feature type="domain" description="Fe/B12 periplasmic-binding" evidence="7">
    <location>
        <begin position="71"/>
        <end position="329"/>
    </location>
</feature>
<dbReference type="STRING" id="717606.PaecuDRAFT_3719"/>
<dbReference type="SUPFAM" id="SSF53807">
    <property type="entry name" value="Helical backbone' metal receptor"/>
    <property type="match status" value="1"/>
</dbReference>
<dbReference type="Proteomes" id="UP000005387">
    <property type="component" value="Unassembled WGS sequence"/>
</dbReference>
<evidence type="ECO:0000256" key="6">
    <source>
        <dbReference type="SAM" id="SignalP"/>
    </source>
</evidence>
<gene>
    <name evidence="8" type="ORF">PaecuDRAFT_3719</name>
</gene>
<dbReference type="PROSITE" id="PS51257">
    <property type="entry name" value="PROKAR_LIPOPROTEIN"/>
    <property type="match status" value="1"/>
</dbReference>
<evidence type="ECO:0000313" key="9">
    <source>
        <dbReference type="Proteomes" id="UP000005387"/>
    </source>
</evidence>
<feature type="signal peptide" evidence="6">
    <location>
        <begin position="1"/>
        <end position="19"/>
    </location>
</feature>
<sequence length="330" mass="36965">MRKQMLICLSIVFVMLALAACGTNETKTDAAGDKETDVTTTGQASSGTSDASTRLYKHAMGETEIPMKPERVVTLQYASQMISVGLKPIGALDYLLDTSDPAFKGIEDVGTGEAINYEKILELQPDLIIAADVEKDVYDKLTKIAPTVVVPWMDYDVFGHVKQMGEILNRQAEADAWKTQFDAKIQAAKEQIIGKIGEGKTFAIYRVDPKEFYVYGVRNIGFTLYKALGLQSPPLVQKEIDKDPNFWAMPISLEVLPNYAADYVFLIKLDGEEAADRFEEIKKSKLWQNLPAVKNNHVYEITMDKWLGYTPHDIEVQLQDAVRLLTEEIK</sequence>
<dbReference type="eggNOG" id="COG0614">
    <property type="taxonomic scope" value="Bacteria"/>
</dbReference>
<feature type="region of interest" description="Disordered" evidence="5">
    <location>
        <begin position="27"/>
        <end position="52"/>
    </location>
</feature>
<evidence type="ECO:0000256" key="4">
    <source>
        <dbReference type="ARBA" id="ARBA00022729"/>
    </source>
</evidence>
<dbReference type="RefSeq" id="WP_006039705.1">
    <property type="nucleotide sequence ID" value="NZ_AEDD01000010.1"/>
</dbReference>
<evidence type="ECO:0000256" key="5">
    <source>
        <dbReference type="SAM" id="MobiDB-lite"/>
    </source>
</evidence>